<dbReference type="Proteomes" id="UP000502196">
    <property type="component" value="Chromosome"/>
</dbReference>
<dbReference type="InterPro" id="IPR024529">
    <property type="entry name" value="ECF_trnsprt_substrate-spec"/>
</dbReference>
<keyword evidence="1" id="KW-1133">Transmembrane helix</keyword>
<keyword evidence="1" id="KW-0472">Membrane</keyword>
<sequence>MGMKQKSVFTVRQIVVSGVLGAIAVLLGVTQLGFIPVPTAAGHATIMHVPAIIGGILEGWVVGGIIGLIFGISSFLNATVPLFKDPLVAILPRLFIGVAAYFVYRGLRRWNDPLAVGVAAFVGSVTNTVLVLGMAVVRNYMSLGVAASVAVLNGLPEAVVSVIVTLAVVLAWKRVDRRSSKARI</sequence>
<feature type="transmembrane region" description="Helical" evidence="1">
    <location>
        <begin position="49"/>
        <end position="75"/>
    </location>
</feature>
<protein>
    <submittedName>
        <fullName evidence="2">ECF transporter S component</fullName>
    </submittedName>
</protein>
<reference evidence="2 3" key="1">
    <citation type="submission" date="2020-04" db="EMBL/GenBank/DDBJ databases">
        <authorList>
            <person name="Hogendoorn C."/>
        </authorList>
    </citation>
    <scope>NUCLEOTIDE SEQUENCE [LARGE SCALE GENOMIC DNA]</scope>
    <source>
        <strain evidence="2">COOX1</strain>
    </source>
</reference>
<dbReference type="Gene3D" id="1.10.1760.20">
    <property type="match status" value="1"/>
</dbReference>
<gene>
    <name evidence="2" type="ORF">COOX1_3340</name>
</gene>
<feature type="transmembrane region" description="Helical" evidence="1">
    <location>
        <begin position="14"/>
        <end position="37"/>
    </location>
</feature>
<dbReference type="EMBL" id="LR792683">
    <property type="protein sequence ID" value="CAB3396094.1"/>
    <property type="molecule type" value="Genomic_DNA"/>
</dbReference>
<proteinExistence type="predicted"/>
<dbReference type="GO" id="GO:0022857">
    <property type="term" value="F:transmembrane transporter activity"/>
    <property type="evidence" value="ECO:0007669"/>
    <property type="project" value="InterPro"/>
</dbReference>
<keyword evidence="1" id="KW-0812">Transmembrane</keyword>
<dbReference type="AlphaFoldDB" id="A0A6F9EIH5"/>
<evidence type="ECO:0000313" key="2">
    <source>
        <dbReference type="EMBL" id="CAB3396094.1"/>
    </source>
</evidence>
<feature type="transmembrane region" description="Helical" evidence="1">
    <location>
        <begin position="116"/>
        <end position="137"/>
    </location>
</feature>
<evidence type="ECO:0000313" key="3">
    <source>
        <dbReference type="Proteomes" id="UP000502196"/>
    </source>
</evidence>
<feature type="transmembrane region" description="Helical" evidence="1">
    <location>
        <begin position="87"/>
        <end position="104"/>
    </location>
</feature>
<dbReference type="Pfam" id="PF12822">
    <property type="entry name" value="ECF_trnsprt"/>
    <property type="match status" value="1"/>
</dbReference>
<dbReference type="RefSeq" id="WP_170086555.1">
    <property type="nucleotide sequence ID" value="NZ_CP047972.1"/>
</dbReference>
<accession>A0A6F9EIH5</accession>
<evidence type="ECO:0000256" key="1">
    <source>
        <dbReference type="SAM" id="Phobius"/>
    </source>
</evidence>
<organism evidence="2 3">
    <name type="scientific">Kyrpidia spormannii</name>
    <dbReference type="NCBI Taxonomy" id="2055160"/>
    <lineage>
        <taxon>Bacteria</taxon>
        <taxon>Bacillati</taxon>
        <taxon>Bacillota</taxon>
        <taxon>Bacilli</taxon>
        <taxon>Bacillales</taxon>
        <taxon>Alicyclobacillaceae</taxon>
        <taxon>Kyrpidia</taxon>
    </lineage>
</organism>
<feature type="transmembrane region" description="Helical" evidence="1">
    <location>
        <begin position="143"/>
        <end position="172"/>
    </location>
</feature>
<name>A0A6F9EIH5_9BACL</name>